<dbReference type="Gene3D" id="3.80.30.20">
    <property type="entry name" value="tm_1862 like domain"/>
    <property type="match status" value="1"/>
</dbReference>
<reference evidence="3" key="2">
    <citation type="submission" date="2023-08" db="EMBL/GenBank/DDBJ databases">
        <title>Identification and characterization of horizontal gene transfer across gut microbiota members of farm animals based on homology search.</title>
        <authorList>
            <person name="Schwarzerova J."/>
            <person name="Nykrynova M."/>
            <person name="Jureckova K."/>
            <person name="Cejkova D."/>
            <person name="Rychlik I."/>
        </authorList>
    </citation>
    <scope>NUCLEOTIDE SEQUENCE</scope>
    <source>
        <strain evidence="3">ET15</strain>
        <strain evidence="2">ET37</strain>
    </source>
</reference>
<sequence length="428" mass="49132">MTIAELFQLRKNDPRWNTSYPLNPSDWTDYRVPDSLSFENDSRMSFYIHIPFCKQLCSFCEYTRMLCPDENVQKEYLLAIANDIKQFRQKYQDITLLGFDIGGGTPTSLSEKNFSLLMQIYQTAISGLKLDDRYEPSIEGTFNTLSEEKLEDMAKNGFHRLSLGVQSSCSSVLHQHQRRNSSEAMMSSWLMKAWGKGIKKVNLDFMYGLKGQNESTIQQDLDLIGRLKPQQVTIYELRTNMILAKESFTKEELYDQYVHYYDGLLAMGYKARFGQNTFSLDAADEGVSSYLRERMLNGAAYKGFGMSAQSMSSSGIAYNEGKLAVVPQNELKSEGYPEQFTYLLPSNELASKYMAISAYNGSFSISRLKDFGFSKEYLNEILDFYISEGLLYKGNHDRVFVSRKGFVHYGALFSLFYSNTQFSQKEKK</sequence>
<organism evidence="3 5">
    <name type="scientific">Leyella lascolaii</name>
    <dbReference type="NCBI Taxonomy" id="1776379"/>
    <lineage>
        <taxon>Bacteria</taxon>
        <taxon>Pseudomonadati</taxon>
        <taxon>Bacteroidota</taxon>
        <taxon>Bacteroidia</taxon>
        <taxon>Bacteroidales</taxon>
        <taxon>Prevotellaceae</taxon>
        <taxon>Leyella</taxon>
    </lineage>
</organism>
<evidence type="ECO:0000313" key="5">
    <source>
        <dbReference type="Proteomes" id="UP001168478"/>
    </source>
</evidence>
<dbReference type="Proteomes" id="UP001168478">
    <property type="component" value="Unassembled WGS sequence"/>
</dbReference>
<dbReference type="Pfam" id="PF04055">
    <property type="entry name" value="Radical_SAM"/>
    <property type="match status" value="1"/>
</dbReference>
<feature type="domain" description="Radical SAM core" evidence="1">
    <location>
        <begin position="38"/>
        <end position="276"/>
    </location>
</feature>
<dbReference type="SMART" id="SM00729">
    <property type="entry name" value="Elp3"/>
    <property type="match status" value="1"/>
</dbReference>
<dbReference type="InterPro" id="IPR007197">
    <property type="entry name" value="rSAM"/>
</dbReference>
<comment type="caution">
    <text evidence="3">The sequence shown here is derived from an EMBL/GenBank/DDBJ whole genome shotgun (WGS) entry which is preliminary data.</text>
</comment>
<dbReference type="InterPro" id="IPR023404">
    <property type="entry name" value="rSAM_horseshoe"/>
</dbReference>
<dbReference type="PANTHER" id="PTHR13932:SF5">
    <property type="entry name" value="RADICAL S-ADENOSYL METHIONINE DOMAIN-CONTAINING PROTEIN 1, MITOCHONDRIAL"/>
    <property type="match status" value="1"/>
</dbReference>
<gene>
    <name evidence="2" type="ORF">QVN81_06305</name>
    <name evidence="3" type="ORF">QVN84_06835</name>
</gene>
<evidence type="ECO:0000313" key="3">
    <source>
        <dbReference type="EMBL" id="MDN0025233.1"/>
    </source>
</evidence>
<dbReference type="SFLD" id="SFLDS00029">
    <property type="entry name" value="Radical_SAM"/>
    <property type="match status" value="1"/>
</dbReference>
<dbReference type="EMBL" id="JAUEIF010000005">
    <property type="protein sequence ID" value="MDN0025233.1"/>
    <property type="molecule type" value="Genomic_DNA"/>
</dbReference>
<dbReference type="SFLD" id="SFLDG01065">
    <property type="entry name" value="anaerobic_coproporphyrinogen-I"/>
    <property type="match status" value="1"/>
</dbReference>
<dbReference type="GO" id="GO:0003824">
    <property type="term" value="F:catalytic activity"/>
    <property type="evidence" value="ECO:0007669"/>
    <property type="project" value="InterPro"/>
</dbReference>
<dbReference type="InterPro" id="IPR058240">
    <property type="entry name" value="rSAM_sf"/>
</dbReference>
<name>A0AAW7JH95_9BACT</name>
<dbReference type="PROSITE" id="PS51918">
    <property type="entry name" value="RADICAL_SAM"/>
    <property type="match status" value="1"/>
</dbReference>
<dbReference type="SUPFAM" id="SSF102114">
    <property type="entry name" value="Radical SAM enzymes"/>
    <property type="match status" value="1"/>
</dbReference>
<dbReference type="InterPro" id="IPR006638">
    <property type="entry name" value="Elp3/MiaA/NifB-like_rSAM"/>
</dbReference>
<evidence type="ECO:0000313" key="2">
    <source>
        <dbReference type="EMBL" id="MDN0022640.1"/>
    </source>
</evidence>
<dbReference type="InterPro" id="IPR034505">
    <property type="entry name" value="Coproporphyrinogen-III_oxidase"/>
</dbReference>
<dbReference type="EMBL" id="JAUEIE010000005">
    <property type="protein sequence ID" value="MDN0022640.1"/>
    <property type="molecule type" value="Genomic_DNA"/>
</dbReference>
<evidence type="ECO:0000313" key="4">
    <source>
        <dbReference type="Proteomes" id="UP001167831"/>
    </source>
</evidence>
<dbReference type="GO" id="GO:0051539">
    <property type="term" value="F:4 iron, 4 sulfur cluster binding"/>
    <property type="evidence" value="ECO:0007669"/>
    <property type="project" value="TreeGrafter"/>
</dbReference>
<reference evidence="3" key="1">
    <citation type="submission" date="2023-06" db="EMBL/GenBank/DDBJ databases">
        <authorList>
            <person name="Zeman M."/>
            <person name="Kubasova T."/>
            <person name="Jahodarova E."/>
            <person name="Nykrynova M."/>
            <person name="Rychlik I."/>
        </authorList>
    </citation>
    <scope>NUCLEOTIDE SEQUENCE</scope>
    <source>
        <strain evidence="3">ET15</strain>
        <strain evidence="2">ET37</strain>
    </source>
</reference>
<dbReference type="Proteomes" id="UP001167831">
    <property type="component" value="Unassembled WGS sequence"/>
</dbReference>
<protein>
    <submittedName>
        <fullName evidence="3">Radical SAM protein</fullName>
    </submittedName>
</protein>
<dbReference type="SFLD" id="SFLDG01082">
    <property type="entry name" value="B12-binding_domain_containing"/>
    <property type="match status" value="1"/>
</dbReference>
<proteinExistence type="predicted"/>
<dbReference type="GO" id="GO:0006779">
    <property type="term" value="P:porphyrin-containing compound biosynthetic process"/>
    <property type="evidence" value="ECO:0007669"/>
    <property type="project" value="TreeGrafter"/>
</dbReference>
<dbReference type="RefSeq" id="WP_289825113.1">
    <property type="nucleotide sequence ID" value="NZ_JAUEIE010000005.1"/>
</dbReference>
<dbReference type="GO" id="GO:0005737">
    <property type="term" value="C:cytoplasm"/>
    <property type="evidence" value="ECO:0007669"/>
    <property type="project" value="TreeGrafter"/>
</dbReference>
<dbReference type="AlphaFoldDB" id="A0AAW7JH95"/>
<keyword evidence="4" id="KW-1185">Reference proteome</keyword>
<accession>A0AAW7JH95</accession>
<evidence type="ECO:0000259" key="1">
    <source>
        <dbReference type="PROSITE" id="PS51918"/>
    </source>
</evidence>
<dbReference type="PANTHER" id="PTHR13932">
    <property type="entry name" value="COPROPORPHYRINIGEN III OXIDASE"/>
    <property type="match status" value="1"/>
</dbReference>